<proteinExistence type="predicted"/>
<sequence>MLTTWQDVSLGKEQLHLTAFSCPSTGFGLAHPNSPPQGSTLKSQFVLPSVLAISRKACSSLLASRG</sequence>
<dbReference type="EMBL" id="GGEC01052830">
    <property type="protein sequence ID" value="MBX33314.1"/>
    <property type="molecule type" value="Transcribed_RNA"/>
</dbReference>
<name>A0A2P2MSV5_RHIMU</name>
<reference evidence="1" key="1">
    <citation type="submission" date="2018-02" db="EMBL/GenBank/DDBJ databases">
        <title>Rhizophora mucronata_Transcriptome.</title>
        <authorList>
            <person name="Meera S.P."/>
            <person name="Sreeshan A."/>
            <person name="Augustine A."/>
        </authorList>
    </citation>
    <scope>NUCLEOTIDE SEQUENCE</scope>
    <source>
        <tissue evidence="1">Leaf</tissue>
    </source>
</reference>
<dbReference type="AlphaFoldDB" id="A0A2P2MSV5"/>
<evidence type="ECO:0000313" key="1">
    <source>
        <dbReference type="EMBL" id="MBX33314.1"/>
    </source>
</evidence>
<organism evidence="1">
    <name type="scientific">Rhizophora mucronata</name>
    <name type="common">Asiatic mangrove</name>
    <dbReference type="NCBI Taxonomy" id="61149"/>
    <lineage>
        <taxon>Eukaryota</taxon>
        <taxon>Viridiplantae</taxon>
        <taxon>Streptophyta</taxon>
        <taxon>Embryophyta</taxon>
        <taxon>Tracheophyta</taxon>
        <taxon>Spermatophyta</taxon>
        <taxon>Magnoliopsida</taxon>
        <taxon>eudicotyledons</taxon>
        <taxon>Gunneridae</taxon>
        <taxon>Pentapetalae</taxon>
        <taxon>rosids</taxon>
        <taxon>fabids</taxon>
        <taxon>Malpighiales</taxon>
        <taxon>Rhizophoraceae</taxon>
        <taxon>Rhizophora</taxon>
    </lineage>
</organism>
<protein>
    <submittedName>
        <fullName evidence="1">LRR-RLK</fullName>
    </submittedName>
</protein>
<accession>A0A2P2MSV5</accession>